<dbReference type="InterPro" id="IPR039426">
    <property type="entry name" value="TonB-dep_rcpt-like"/>
</dbReference>
<evidence type="ECO:0000256" key="8">
    <source>
        <dbReference type="ARBA" id="ARBA00023170"/>
    </source>
</evidence>
<reference evidence="16 17" key="1">
    <citation type="submission" date="2018-04" db="EMBL/GenBank/DDBJ databases">
        <title>Brenneria corticis sp.nov.</title>
        <authorList>
            <person name="Li Y."/>
        </authorList>
    </citation>
    <scope>NUCLEOTIDE SEQUENCE [LARGE SCALE GENOMIC DNA]</scope>
    <source>
        <strain evidence="16 17">CFCC 11842</strain>
    </source>
</reference>
<dbReference type="NCBIfam" id="TIGR01783">
    <property type="entry name" value="TonB-siderophor"/>
    <property type="match status" value="1"/>
</dbReference>
<dbReference type="AlphaFoldDB" id="A0A2U1TYN9"/>
<evidence type="ECO:0000256" key="2">
    <source>
        <dbReference type="ARBA" id="ARBA00009810"/>
    </source>
</evidence>
<dbReference type="InterPro" id="IPR010105">
    <property type="entry name" value="TonB_sidphr_rcpt"/>
</dbReference>
<keyword evidence="9 10" id="KW-0998">Cell outer membrane</keyword>
<keyword evidence="8" id="KW-0675">Receptor</keyword>
<dbReference type="Pfam" id="PF00593">
    <property type="entry name" value="TonB_dep_Rec_b-barrel"/>
    <property type="match status" value="1"/>
</dbReference>
<sequence length="855" mass="95253">MNKLTSYHPFRLARWHARTAPAGIRIGSPLSSAAALLIVLCGHHANAAESAADQEAAQTETSPAGVQAREEARPPEVEDKILVTAPLNPQQEAATGYSVRRSSSATKLDLELKRTPQTVSVITEKQIKEQNLTDIHSVLNAAPGITVMQYGVTGAGNTSYYSRGFAIRNFLLDGVLTSVAPSGGIMTRGLNGNNRFFAMDSAIYERIDVIRGSTGLVSGNGDPGATLNLVRKKPTVAPQFNAGVGYGSWNRKRAEVDFSTTLNESAGLRWRMVGVAQDGDHWMDRVGKKDYTLYNVLELPLGNDTLLRGGLVYGYQKIDDASPVTASRTGVNLDGLDPIPKFPGGRSANNATDWTFAKNENINAFLNADHYLNDQWTLNVAYNYNKSDFHTVYGFLDDYNRGGAYKGTYDYLFGQWQPEAELHNLDVSLNGKFELLGREAEIVAGFSGYRNKVTMPYYANQSGIDSYTGCGNTLRWVYCTPEEFNNGGLPKPVIRRNRQPSTDYTYDYESWNIQTTEKQYGLNLAGRYNLTDRLMAIAGGRYNRWVSDQKTRYGADGAWPGKLEELYSLKLDQSGFSWFGGLVYDLTDQWSAYTSYARTLDPQSEAGAIVGFDGNPIEERQNDTFELGLKGSLFGDRLNTQIAYFHTKQDNLPYYTDYYGCAWHGVPNCTYSDYNLEPVFAGPGLKVQGVELSASGSVTPRLQVNAAYTFMHTTWPDLTTASASTGDATGRYASMEMYYWRYGTLPKHQFKLFANWQAAERLNLGLGVNFKGKVKRFRSRYQKAYAAKYYPDADSSPYDLGSSTTVDLMAQYRITNALSARLNVQNLFDKTYYVTPRRDMYGAPRNVMFTLNYQF</sequence>
<dbReference type="CDD" id="cd01347">
    <property type="entry name" value="ligand_gated_channel"/>
    <property type="match status" value="1"/>
</dbReference>
<keyword evidence="17" id="KW-1185">Reference proteome</keyword>
<dbReference type="GO" id="GO:0009279">
    <property type="term" value="C:cell outer membrane"/>
    <property type="evidence" value="ECO:0007669"/>
    <property type="project" value="UniProtKB-SubCell"/>
</dbReference>
<dbReference type="GO" id="GO:0015344">
    <property type="term" value="F:siderophore uptake transmembrane transporter activity"/>
    <property type="evidence" value="ECO:0007669"/>
    <property type="project" value="TreeGrafter"/>
</dbReference>
<dbReference type="GO" id="GO:0015891">
    <property type="term" value="P:siderophore transport"/>
    <property type="evidence" value="ECO:0007669"/>
    <property type="project" value="InterPro"/>
</dbReference>
<evidence type="ECO:0000256" key="9">
    <source>
        <dbReference type="ARBA" id="ARBA00023237"/>
    </source>
</evidence>
<dbReference type="Gene3D" id="2.40.170.20">
    <property type="entry name" value="TonB-dependent receptor, beta-barrel domain"/>
    <property type="match status" value="1"/>
</dbReference>
<dbReference type="PROSITE" id="PS52016">
    <property type="entry name" value="TONB_DEPENDENT_REC_3"/>
    <property type="match status" value="1"/>
</dbReference>
<evidence type="ECO:0000259" key="15">
    <source>
        <dbReference type="Pfam" id="PF07715"/>
    </source>
</evidence>
<evidence type="ECO:0000256" key="10">
    <source>
        <dbReference type="PROSITE-ProRule" id="PRU01360"/>
    </source>
</evidence>
<keyword evidence="3 10" id="KW-0813">Transport</keyword>
<dbReference type="InterPro" id="IPR036942">
    <property type="entry name" value="Beta-barrel_TonB_sf"/>
</dbReference>
<evidence type="ECO:0000256" key="7">
    <source>
        <dbReference type="ARBA" id="ARBA00023136"/>
    </source>
</evidence>
<feature type="signal peptide" evidence="13">
    <location>
        <begin position="1"/>
        <end position="47"/>
    </location>
</feature>
<dbReference type="Proteomes" id="UP000296159">
    <property type="component" value="Unassembled WGS sequence"/>
</dbReference>
<keyword evidence="6 11" id="KW-0798">TonB box</keyword>
<evidence type="ECO:0000313" key="16">
    <source>
        <dbReference type="EMBL" id="PWC14535.1"/>
    </source>
</evidence>
<evidence type="ECO:0000256" key="6">
    <source>
        <dbReference type="ARBA" id="ARBA00023077"/>
    </source>
</evidence>
<dbReference type="InterPro" id="IPR012910">
    <property type="entry name" value="Plug_dom"/>
</dbReference>
<gene>
    <name evidence="16" type="ORF">DDT56_13540</name>
</gene>
<feature type="region of interest" description="Disordered" evidence="12">
    <location>
        <begin position="51"/>
        <end position="75"/>
    </location>
</feature>
<feature type="domain" description="TonB-dependent receptor plug" evidence="15">
    <location>
        <begin position="112"/>
        <end position="225"/>
    </location>
</feature>
<evidence type="ECO:0000256" key="1">
    <source>
        <dbReference type="ARBA" id="ARBA00004571"/>
    </source>
</evidence>
<comment type="subcellular location">
    <subcellularLocation>
        <location evidence="1 10">Cell outer membrane</location>
        <topology evidence="1 10">Multi-pass membrane protein</topology>
    </subcellularLocation>
</comment>
<protein>
    <recommendedName>
        <fullName evidence="18">TonB-dependent siderophore receptor</fullName>
    </recommendedName>
</protein>
<feature type="domain" description="TonB-dependent receptor-like beta-barrel" evidence="14">
    <location>
        <begin position="308"/>
        <end position="827"/>
    </location>
</feature>
<keyword evidence="4 10" id="KW-1134">Transmembrane beta strand</keyword>
<evidence type="ECO:0000256" key="5">
    <source>
        <dbReference type="ARBA" id="ARBA00022692"/>
    </source>
</evidence>
<evidence type="ECO:0000259" key="14">
    <source>
        <dbReference type="Pfam" id="PF00593"/>
    </source>
</evidence>
<organism evidence="16 17">
    <name type="scientific">Brenneria corticis</name>
    <dbReference type="NCBI Taxonomy" id="2173106"/>
    <lineage>
        <taxon>Bacteria</taxon>
        <taxon>Pseudomonadati</taxon>
        <taxon>Pseudomonadota</taxon>
        <taxon>Gammaproteobacteria</taxon>
        <taxon>Enterobacterales</taxon>
        <taxon>Pectobacteriaceae</taxon>
        <taxon>Brenneria</taxon>
    </lineage>
</organism>
<dbReference type="GO" id="GO:0038023">
    <property type="term" value="F:signaling receptor activity"/>
    <property type="evidence" value="ECO:0007669"/>
    <property type="project" value="InterPro"/>
</dbReference>
<dbReference type="InterPro" id="IPR037066">
    <property type="entry name" value="Plug_dom_sf"/>
</dbReference>
<dbReference type="PANTHER" id="PTHR32552">
    <property type="entry name" value="FERRICHROME IRON RECEPTOR-RELATED"/>
    <property type="match status" value="1"/>
</dbReference>
<dbReference type="RefSeq" id="WP_136166960.1">
    <property type="nucleotide sequence ID" value="NZ_KZ819081.1"/>
</dbReference>
<dbReference type="Gene3D" id="2.170.130.10">
    <property type="entry name" value="TonB-dependent receptor, plug domain"/>
    <property type="match status" value="1"/>
</dbReference>
<dbReference type="InterPro" id="IPR000531">
    <property type="entry name" value="Beta-barrel_TonB"/>
</dbReference>
<feature type="chain" id="PRO_5015718084" description="TonB-dependent siderophore receptor" evidence="13">
    <location>
        <begin position="48"/>
        <end position="855"/>
    </location>
</feature>
<dbReference type="SUPFAM" id="SSF56935">
    <property type="entry name" value="Porins"/>
    <property type="match status" value="1"/>
</dbReference>
<evidence type="ECO:0000256" key="13">
    <source>
        <dbReference type="SAM" id="SignalP"/>
    </source>
</evidence>
<dbReference type="PANTHER" id="PTHR32552:SF74">
    <property type="entry name" value="HYDROXAMATE SIDEROPHORE RECEPTOR FHUE"/>
    <property type="match status" value="1"/>
</dbReference>
<proteinExistence type="inferred from homology"/>
<evidence type="ECO:0008006" key="18">
    <source>
        <dbReference type="Google" id="ProtNLM"/>
    </source>
</evidence>
<evidence type="ECO:0000256" key="11">
    <source>
        <dbReference type="RuleBase" id="RU003357"/>
    </source>
</evidence>
<evidence type="ECO:0000256" key="3">
    <source>
        <dbReference type="ARBA" id="ARBA00022448"/>
    </source>
</evidence>
<evidence type="ECO:0000256" key="12">
    <source>
        <dbReference type="SAM" id="MobiDB-lite"/>
    </source>
</evidence>
<name>A0A2U1TYN9_9GAMM</name>
<accession>A0A2U1TYN9</accession>
<keyword evidence="5 10" id="KW-0812">Transmembrane</keyword>
<feature type="compositionally biased region" description="Low complexity" evidence="12">
    <location>
        <begin position="51"/>
        <end position="62"/>
    </location>
</feature>
<comment type="caution">
    <text evidence="16">The sequence shown here is derived from an EMBL/GenBank/DDBJ whole genome shotgun (WGS) entry which is preliminary data.</text>
</comment>
<keyword evidence="7 10" id="KW-0472">Membrane</keyword>
<dbReference type="Pfam" id="PF07715">
    <property type="entry name" value="Plug"/>
    <property type="match status" value="1"/>
</dbReference>
<keyword evidence="13" id="KW-0732">Signal</keyword>
<evidence type="ECO:0000256" key="4">
    <source>
        <dbReference type="ARBA" id="ARBA00022452"/>
    </source>
</evidence>
<comment type="similarity">
    <text evidence="2 10 11">Belongs to the TonB-dependent receptor family.</text>
</comment>
<dbReference type="EMBL" id="QDKH01000014">
    <property type="protein sequence ID" value="PWC14535.1"/>
    <property type="molecule type" value="Genomic_DNA"/>
</dbReference>
<evidence type="ECO:0000313" key="17">
    <source>
        <dbReference type="Proteomes" id="UP000296159"/>
    </source>
</evidence>